<dbReference type="RefSeq" id="WP_069330678.1">
    <property type="nucleotide sequence ID" value="NZ_MABH01000051.1"/>
</dbReference>
<accession>A0ABX5JFL1</accession>
<name>A0ABX5JFL1_9RHOB</name>
<evidence type="ECO:0000313" key="2">
    <source>
        <dbReference type="Proteomes" id="UP000240800"/>
    </source>
</evidence>
<evidence type="ECO:0000313" key="1">
    <source>
        <dbReference type="EMBL" id="PTM81878.1"/>
    </source>
</evidence>
<comment type="caution">
    <text evidence="1">The sequence shown here is derived from an EMBL/GenBank/DDBJ whole genome shotgun (WGS) entry which is preliminary data.</text>
</comment>
<reference evidence="1 2" key="1">
    <citation type="submission" date="2018-04" db="EMBL/GenBank/DDBJ databases">
        <title>Genomic Encyclopedia of Type Strains, Phase III (KMG-III): the genomes of soil and plant-associated and newly described type strains.</title>
        <authorList>
            <person name="Whitman W."/>
        </authorList>
    </citation>
    <scope>NUCLEOTIDE SEQUENCE [LARGE SCALE GENOMIC DNA]</scope>
    <source>
        <strain evidence="1 2">JA192</strain>
    </source>
</reference>
<sequence>MRWRRRVHGEARGGTLSEITAYDPQVNRRFTKILPRDLDPLDGGNMLGIVGKYAAKAGLQFQPDGEIAGRLIHGSRGRFGRAVETTINAIERALAESSGALTGLMPQGNADVLDRLLTVDASDGERLAERMRRSLSVTAMPAYLNCCRLQAEALVRHGVVTRIGEDRNNRQFGLNMRAVEDLDEFLARFRSAGTGASALTAGMADVVEASRILRWPAIDIIKLVLGGRLKRVALLSADLKLKSVLVDTEEVRERLREGDGEGRLSVVEAAERLQLEP</sequence>
<dbReference type="Proteomes" id="UP000240800">
    <property type="component" value="Unassembled WGS sequence"/>
</dbReference>
<dbReference type="EMBL" id="PZZW01000001">
    <property type="protein sequence ID" value="PTM81878.1"/>
    <property type="molecule type" value="Genomic_DNA"/>
</dbReference>
<proteinExistence type="predicted"/>
<gene>
    <name evidence="1" type="ORF">C8J29_101825</name>
</gene>
<keyword evidence="2" id="KW-1185">Reference proteome</keyword>
<protein>
    <submittedName>
        <fullName evidence="1">Uncharacterized protein</fullName>
    </submittedName>
</protein>
<organism evidence="1 2">
    <name type="scientific">Cereibacter johrii</name>
    <dbReference type="NCBI Taxonomy" id="445629"/>
    <lineage>
        <taxon>Bacteria</taxon>
        <taxon>Pseudomonadati</taxon>
        <taxon>Pseudomonadota</taxon>
        <taxon>Alphaproteobacteria</taxon>
        <taxon>Rhodobacterales</taxon>
        <taxon>Paracoccaceae</taxon>
        <taxon>Cereibacter</taxon>
    </lineage>
</organism>